<accession>A0A1I7U0U7</accession>
<feature type="compositionally biased region" description="Basic and acidic residues" evidence="1">
    <location>
        <begin position="1"/>
        <end position="10"/>
    </location>
</feature>
<reference evidence="3" key="1">
    <citation type="submission" date="2016-11" db="UniProtKB">
        <authorList>
            <consortium name="WormBaseParasite"/>
        </authorList>
    </citation>
    <scope>IDENTIFICATION</scope>
</reference>
<dbReference type="WBParaSite" id="Csp11.Scaffold629.g13726.t1">
    <property type="protein sequence ID" value="Csp11.Scaffold629.g13726.t1"/>
    <property type="gene ID" value="Csp11.Scaffold629.g13726"/>
</dbReference>
<dbReference type="AlphaFoldDB" id="A0A1I7U0U7"/>
<dbReference type="Proteomes" id="UP000095282">
    <property type="component" value="Unplaced"/>
</dbReference>
<protein>
    <submittedName>
        <fullName evidence="3">Ovule protein</fullName>
    </submittedName>
</protein>
<sequence length="69" mass="8330">MTDFPQRDIYNKNLRQRSPPKEPPKPKKRHQETVSNEQDKKRIRSRFCHFHQSYECASRNNNSQSISQT</sequence>
<keyword evidence="2" id="KW-1185">Reference proteome</keyword>
<feature type="region of interest" description="Disordered" evidence="1">
    <location>
        <begin position="1"/>
        <end position="43"/>
    </location>
</feature>
<evidence type="ECO:0000256" key="1">
    <source>
        <dbReference type="SAM" id="MobiDB-lite"/>
    </source>
</evidence>
<proteinExistence type="predicted"/>
<evidence type="ECO:0000313" key="3">
    <source>
        <dbReference type="WBParaSite" id="Csp11.Scaffold629.g13726.t1"/>
    </source>
</evidence>
<organism evidence="2 3">
    <name type="scientific">Caenorhabditis tropicalis</name>
    <dbReference type="NCBI Taxonomy" id="1561998"/>
    <lineage>
        <taxon>Eukaryota</taxon>
        <taxon>Metazoa</taxon>
        <taxon>Ecdysozoa</taxon>
        <taxon>Nematoda</taxon>
        <taxon>Chromadorea</taxon>
        <taxon>Rhabditida</taxon>
        <taxon>Rhabditina</taxon>
        <taxon>Rhabditomorpha</taxon>
        <taxon>Rhabditoidea</taxon>
        <taxon>Rhabditidae</taxon>
        <taxon>Peloderinae</taxon>
        <taxon>Caenorhabditis</taxon>
    </lineage>
</organism>
<evidence type="ECO:0000313" key="2">
    <source>
        <dbReference type="Proteomes" id="UP000095282"/>
    </source>
</evidence>
<name>A0A1I7U0U7_9PELO</name>